<feature type="domain" description="CusB-like beta-barrel" evidence="4">
    <location>
        <begin position="222"/>
        <end position="275"/>
    </location>
</feature>
<dbReference type="InterPro" id="IPR058647">
    <property type="entry name" value="BSH_CzcB-like"/>
</dbReference>
<evidence type="ECO:0000259" key="4">
    <source>
        <dbReference type="Pfam" id="PF25954"/>
    </source>
</evidence>
<dbReference type="SUPFAM" id="SSF111369">
    <property type="entry name" value="HlyD-like secretion proteins"/>
    <property type="match status" value="1"/>
</dbReference>
<dbReference type="PANTHER" id="PTHR30469">
    <property type="entry name" value="MULTIDRUG RESISTANCE PROTEIN MDTA"/>
    <property type="match status" value="1"/>
</dbReference>
<keyword evidence="2" id="KW-0175">Coiled coil</keyword>
<dbReference type="InterPro" id="IPR058637">
    <property type="entry name" value="YknX-like_C"/>
</dbReference>
<reference evidence="7" key="1">
    <citation type="submission" date="2022-08" db="EMBL/GenBank/DDBJ databases">
        <title>Nisaea acidiphila sp. nov., isolated from a marine algal debris and emended description of the genus Nisaea Urios et al. 2008.</title>
        <authorList>
            <person name="Kwon K."/>
        </authorList>
    </citation>
    <scope>NUCLEOTIDE SEQUENCE</scope>
    <source>
        <strain evidence="7">MEBiC11861</strain>
    </source>
</reference>
<dbReference type="Proteomes" id="UP001060336">
    <property type="component" value="Chromosome"/>
</dbReference>
<name>A0A9J7ATV2_9PROT</name>
<dbReference type="InterPro" id="IPR058792">
    <property type="entry name" value="Beta-barrel_RND_2"/>
</dbReference>
<dbReference type="KEGG" id="naci:NUH88_03365"/>
<organism evidence="7 8">
    <name type="scientific">Nisaea acidiphila</name>
    <dbReference type="NCBI Taxonomy" id="1862145"/>
    <lineage>
        <taxon>Bacteria</taxon>
        <taxon>Pseudomonadati</taxon>
        <taxon>Pseudomonadota</taxon>
        <taxon>Alphaproteobacteria</taxon>
        <taxon>Rhodospirillales</taxon>
        <taxon>Thalassobaculaceae</taxon>
        <taxon>Nisaea</taxon>
    </lineage>
</organism>
<dbReference type="InterPro" id="IPR006143">
    <property type="entry name" value="RND_pump_MFP"/>
</dbReference>
<feature type="domain" description="YknX-like C-terminal permuted SH3-like" evidence="6">
    <location>
        <begin position="303"/>
        <end position="369"/>
    </location>
</feature>
<evidence type="ECO:0000313" key="8">
    <source>
        <dbReference type="Proteomes" id="UP001060336"/>
    </source>
</evidence>
<dbReference type="AlphaFoldDB" id="A0A9J7ATV2"/>
<sequence>MSAVLMSLRCNIVPALLLAMIAAGSPANAQSKASPVEADEVREEPLTQTAPATGRFVAIELGSVATRVSERVEAVTVRAGDRVEKGDILARLSDRRLRAERSLRAAALKKADAQLERALANRAKAEQALARTEQLRGSNAFRKNALEDAQRDLEAASASFAEGEAETARARAELDLAEIALSDAAIRAPYSGVILARHVVAGDHVQIGEAIVTMMNDEALEIEADVPANRLAGLAQGVLVEAELQNGQRIEAAVRAIIPEENPRTRTRAVRFTTDLPDDAVHIAENQGVTVFIPVGTVRQVISVHKDALLLDRAKPRVYVVRDGKVEPRTIVIGESLGNRFEVIEGLAAGDMVVIKGNERLRPGQPVAVQVKG</sequence>
<evidence type="ECO:0000256" key="3">
    <source>
        <dbReference type="SAM" id="SignalP"/>
    </source>
</evidence>
<evidence type="ECO:0000256" key="2">
    <source>
        <dbReference type="SAM" id="Coils"/>
    </source>
</evidence>
<protein>
    <submittedName>
        <fullName evidence="7">Efflux RND transporter periplasmic adaptor subunit</fullName>
    </submittedName>
</protein>
<evidence type="ECO:0000313" key="7">
    <source>
        <dbReference type="EMBL" id="UUX50743.1"/>
    </source>
</evidence>
<feature type="domain" description="CzcB-like barrel-sandwich hybrid" evidence="5">
    <location>
        <begin position="63"/>
        <end position="214"/>
    </location>
</feature>
<proteinExistence type="inferred from homology"/>
<evidence type="ECO:0000256" key="1">
    <source>
        <dbReference type="ARBA" id="ARBA00009477"/>
    </source>
</evidence>
<feature type="chain" id="PRO_5039910532" evidence="3">
    <location>
        <begin position="30"/>
        <end position="373"/>
    </location>
</feature>
<evidence type="ECO:0000259" key="6">
    <source>
        <dbReference type="Pfam" id="PF25989"/>
    </source>
</evidence>
<accession>A0A9J7ATV2</accession>
<dbReference type="Pfam" id="PF25989">
    <property type="entry name" value="YknX_C"/>
    <property type="match status" value="1"/>
</dbReference>
<evidence type="ECO:0000259" key="5">
    <source>
        <dbReference type="Pfam" id="PF25973"/>
    </source>
</evidence>
<comment type="similarity">
    <text evidence="1">Belongs to the membrane fusion protein (MFP) (TC 8.A.1) family.</text>
</comment>
<dbReference type="Gene3D" id="1.10.287.470">
    <property type="entry name" value="Helix hairpin bin"/>
    <property type="match status" value="1"/>
</dbReference>
<dbReference type="GO" id="GO:0015562">
    <property type="term" value="F:efflux transmembrane transporter activity"/>
    <property type="evidence" value="ECO:0007669"/>
    <property type="project" value="TreeGrafter"/>
</dbReference>
<keyword evidence="3" id="KW-0732">Signal</keyword>
<dbReference type="Gene3D" id="2.40.30.170">
    <property type="match status" value="1"/>
</dbReference>
<gene>
    <name evidence="7" type="ORF">NUH88_03365</name>
</gene>
<dbReference type="RefSeq" id="WP_257769968.1">
    <property type="nucleotide sequence ID" value="NZ_CP102480.1"/>
</dbReference>
<dbReference type="Gene3D" id="2.40.50.100">
    <property type="match status" value="1"/>
</dbReference>
<feature type="signal peptide" evidence="3">
    <location>
        <begin position="1"/>
        <end position="29"/>
    </location>
</feature>
<dbReference type="PANTHER" id="PTHR30469:SF15">
    <property type="entry name" value="HLYD FAMILY OF SECRETION PROTEINS"/>
    <property type="match status" value="1"/>
</dbReference>
<feature type="coiled-coil region" evidence="2">
    <location>
        <begin position="108"/>
        <end position="166"/>
    </location>
</feature>
<dbReference type="Pfam" id="PF25973">
    <property type="entry name" value="BSH_CzcB"/>
    <property type="match status" value="1"/>
</dbReference>
<dbReference type="PRINTS" id="PR01490">
    <property type="entry name" value="RTXTOXIND"/>
</dbReference>
<dbReference type="EMBL" id="CP102480">
    <property type="protein sequence ID" value="UUX50743.1"/>
    <property type="molecule type" value="Genomic_DNA"/>
</dbReference>
<keyword evidence="8" id="KW-1185">Reference proteome</keyword>
<dbReference type="NCBIfam" id="TIGR01730">
    <property type="entry name" value="RND_mfp"/>
    <property type="match status" value="1"/>
</dbReference>
<dbReference type="Pfam" id="PF25954">
    <property type="entry name" value="Beta-barrel_RND_2"/>
    <property type="match status" value="1"/>
</dbReference>
<dbReference type="Gene3D" id="2.40.420.20">
    <property type="match status" value="1"/>
</dbReference>
<dbReference type="GO" id="GO:1990281">
    <property type="term" value="C:efflux pump complex"/>
    <property type="evidence" value="ECO:0007669"/>
    <property type="project" value="TreeGrafter"/>
</dbReference>